<accession>C5WCJ0</accession>
<evidence type="ECO:0000256" key="1">
    <source>
        <dbReference type="SAM" id="Phobius"/>
    </source>
</evidence>
<dbReference type="Proteomes" id="UP000061704">
    <property type="component" value="Chromosome"/>
</dbReference>
<evidence type="ECO:0000313" key="3">
    <source>
        <dbReference type="Proteomes" id="UP000061704"/>
    </source>
</evidence>
<evidence type="ECO:0000313" key="2">
    <source>
        <dbReference type="EMBL" id="BAH83046.1"/>
    </source>
</evidence>
<dbReference type="STRING" id="476281.ICMP_186"/>
<sequence length="127" mass="15340">MLFLIFLYWMVYIPSYKNISVVSFVGFIMDVIIGGPWRSIRYICFNTHSDYISLKTCFSFNKIVMLKQMIIIFIISLLMNISNYILLLIIHHNFTFLFLYRSIMNALFWPLLFLCMEKIHYSFLLKY</sequence>
<keyword evidence="1" id="KW-0812">Transmembrane</keyword>
<dbReference type="HOGENOM" id="CLU_1966543_0_0_6"/>
<organism evidence="2 3">
    <name type="scientific">Candidatus Ishikawaella capsulata Mpkobe</name>
    <dbReference type="NCBI Taxonomy" id="476281"/>
    <lineage>
        <taxon>Bacteria</taxon>
        <taxon>Pseudomonadati</taxon>
        <taxon>Pseudomonadota</taxon>
        <taxon>Gammaproteobacteria</taxon>
        <taxon>Enterobacterales</taxon>
        <taxon>Enterobacteriaceae</taxon>
        <taxon>Candidatus Ishikawella</taxon>
    </lineage>
</organism>
<name>C5WCJ0_9ENTR</name>
<keyword evidence="3" id="KW-1185">Reference proteome</keyword>
<gene>
    <name evidence="2" type="primary">mreD</name>
    <name evidence="2" type="ORF">ICMP_186</name>
</gene>
<keyword evidence="1" id="KW-1133">Transmembrane helix</keyword>
<dbReference type="AlphaFoldDB" id="C5WCJ0"/>
<feature type="transmembrane region" description="Helical" evidence="1">
    <location>
        <begin position="69"/>
        <end position="90"/>
    </location>
</feature>
<dbReference type="KEGG" id="icp:ICMP_186"/>
<feature type="transmembrane region" description="Helical" evidence="1">
    <location>
        <begin position="6"/>
        <end position="33"/>
    </location>
</feature>
<feature type="transmembrane region" description="Helical" evidence="1">
    <location>
        <begin position="96"/>
        <end position="116"/>
    </location>
</feature>
<reference evidence="2 3" key="1">
    <citation type="journal article" date="2011" name="Genome Biol. Evol.">
        <title>Reductive evolution of bacterial genome in insect gut environment.</title>
        <authorList>
            <person name="Nikoh N."/>
            <person name="Hosokawa T."/>
            <person name="Ohshima K."/>
            <person name="Hattori M."/>
            <person name="Fukatsu T."/>
        </authorList>
    </citation>
    <scope>NUCLEOTIDE SEQUENCE [LARGE SCALE GENOMIC DNA]</scope>
    <source>
        <strain evidence="2 3">Mpkobe</strain>
    </source>
</reference>
<dbReference type="EMBL" id="AP010872">
    <property type="protein sequence ID" value="BAH83046.1"/>
    <property type="molecule type" value="Genomic_DNA"/>
</dbReference>
<proteinExistence type="predicted"/>
<protein>
    <submittedName>
        <fullName evidence="2">Cell wall structural complex MreBCD</fullName>
    </submittedName>
</protein>
<keyword evidence="1" id="KW-0472">Membrane</keyword>